<feature type="transmembrane region" description="Helical" evidence="5">
    <location>
        <begin position="281"/>
        <end position="302"/>
    </location>
</feature>
<dbReference type="EMBL" id="JAJMLW010000004">
    <property type="protein sequence ID" value="MCI2242880.1"/>
    <property type="molecule type" value="Genomic_DNA"/>
</dbReference>
<keyword evidence="3" id="KW-0804">Transcription</keyword>
<feature type="transmembrane region" description="Helical" evidence="5">
    <location>
        <begin position="204"/>
        <end position="224"/>
    </location>
</feature>
<dbReference type="SUPFAM" id="SSF46894">
    <property type="entry name" value="C-terminal effector domain of the bipartite response regulators"/>
    <property type="match status" value="1"/>
</dbReference>
<dbReference type="PROSITE" id="PS50043">
    <property type="entry name" value="HTH_LUXR_2"/>
    <property type="match status" value="1"/>
</dbReference>
<reference evidence="7" key="1">
    <citation type="submission" date="2021-11" db="EMBL/GenBank/DDBJ databases">
        <title>A Novel Adlercreutzia Species, isolated from a Allomyrina dichotoma larva feces.</title>
        <authorList>
            <person name="Suh M.K."/>
        </authorList>
    </citation>
    <scope>NUCLEOTIDE SEQUENCE</scope>
    <source>
        <strain evidence="7">JBNU-10</strain>
    </source>
</reference>
<feature type="transmembrane region" description="Helical" evidence="5">
    <location>
        <begin position="177"/>
        <end position="198"/>
    </location>
</feature>
<keyword evidence="5" id="KW-1133">Transmembrane helix</keyword>
<evidence type="ECO:0000256" key="1">
    <source>
        <dbReference type="ARBA" id="ARBA00023015"/>
    </source>
</evidence>
<dbReference type="RefSeq" id="WP_242166443.1">
    <property type="nucleotide sequence ID" value="NZ_JAJMLW010000004.1"/>
</dbReference>
<feature type="transmembrane region" description="Helical" evidence="5">
    <location>
        <begin position="309"/>
        <end position="328"/>
    </location>
</feature>
<keyword evidence="8" id="KW-1185">Reference proteome</keyword>
<keyword evidence="5" id="KW-0812">Transmembrane</keyword>
<evidence type="ECO:0000313" key="8">
    <source>
        <dbReference type="Proteomes" id="UP001430755"/>
    </source>
</evidence>
<evidence type="ECO:0000313" key="7">
    <source>
        <dbReference type="EMBL" id="MCI2242880.1"/>
    </source>
</evidence>
<name>A0ABS9WJW4_9ACTN</name>
<feature type="transmembrane region" description="Helical" evidence="5">
    <location>
        <begin position="118"/>
        <end position="139"/>
    </location>
</feature>
<feature type="region of interest" description="Disordered" evidence="4">
    <location>
        <begin position="479"/>
        <end position="498"/>
    </location>
</feature>
<protein>
    <submittedName>
        <fullName evidence="7">Helix-turn-helix transcriptional regulator</fullName>
    </submittedName>
</protein>
<dbReference type="PANTHER" id="PTHR44688">
    <property type="entry name" value="DNA-BINDING TRANSCRIPTIONAL ACTIVATOR DEVR_DOSR"/>
    <property type="match status" value="1"/>
</dbReference>
<feature type="transmembrane region" description="Helical" evidence="5">
    <location>
        <begin position="245"/>
        <end position="269"/>
    </location>
</feature>
<evidence type="ECO:0000256" key="4">
    <source>
        <dbReference type="SAM" id="MobiDB-lite"/>
    </source>
</evidence>
<comment type="caution">
    <text evidence="7">The sequence shown here is derived from an EMBL/GenBank/DDBJ whole genome shotgun (WGS) entry which is preliminary data.</text>
</comment>
<keyword evidence="2" id="KW-0238">DNA-binding</keyword>
<feature type="transmembrane region" description="Helical" evidence="5">
    <location>
        <begin position="47"/>
        <end position="65"/>
    </location>
</feature>
<feature type="transmembrane region" description="Helical" evidence="5">
    <location>
        <begin position="340"/>
        <end position="359"/>
    </location>
</feature>
<dbReference type="InterPro" id="IPR036388">
    <property type="entry name" value="WH-like_DNA-bd_sf"/>
</dbReference>
<dbReference type="Gene3D" id="1.10.10.10">
    <property type="entry name" value="Winged helix-like DNA-binding domain superfamily/Winged helix DNA-binding domain"/>
    <property type="match status" value="1"/>
</dbReference>
<evidence type="ECO:0000259" key="6">
    <source>
        <dbReference type="PROSITE" id="PS50043"/>
    </source>
</evidence>
<feature type="transmembrane region" description="Helical" evidence="5">
    <location>
        <begin position="366"/>
        <end position="387"/>
    </location>
</feature>
<dbReference type="CDD" id="cd06170">
    <property type="entry name" value="LuxR_C_like"/>
    <property type="match status" value="1"/>
</dbReference>
<proteinExistence type="predicted"/>
<dbReference type="Pfam" id="PF00196">
    <property type="entry name" value="GerE"/>
    <property type="match status" value="1"/>
</dbReference>
<organism evidence="7 8">
    <name type="scientific">Adlercreutzia faecimuris</name>
    <dbReference type="NCBI Taxonomy" id="2897341"/>
    <lineage>
        <taxon>Bacteria</taxon>
        <taxon>Bacillati</taxon>
        <taxon>Actinomycetota</taxon>
        <taxon>Coriobacteriia</taxon>
        <taxon>Eggerthellales</taxon>
        <taxon>Eggerthellaceae</taxon>
        <taxon>Adlercreutzia</taxon>
    </lineage>
</organism>
<evidence type="ECO:0000256" key="3">
    <source>
        <dbReference type="ARBA" id="ARBA00023163"/>
    </source>
</evidence>
<keyword evidence="1" id="KW-0805">Transcription regulation</keyword>
<feature type="transmembrane region" description="Helical" evidence="5">
    <location>
        <begin position="399"/>
        <end position="420"/>
    </location>
</feature>
<dbReference type="InterPro" id="IPR016032">
    <property type="entry name" value="Sig_transdc_resp-reg_C-effctor"/>
</dbReference>
<accession>A0ABS9WJW4</accession>
<sequence>MPQIANRIYRAATGVPKDEGERPADDVTAGGMFSPTRLGMDIGRQWPSLKLVGFGIYYAWIWISYNSSVLMVGDAPEAQVADTVFATYLASTLALAAMLLGLSCAVRSVRRLVESKGVMLVFALLASLGTVGVWVSSVHGVQDNLALSAAGALTGVGTSFIVLRFGLVYAKVPPREVVMYSTASFVFACMIYFLAVGLPEPLGLAFTACLPVAAALTTMTDAELVEGDDPRPAVLPRPKSGVGRFFGRLVAAVVIFSLVVGVARGFSILNDPASTLDDQGVLIVFGSAVFAGAVFLIVGLLGRSFDISCLYYPAIILLAAGILVTPLLDHGSAFNNYFVGIAYNCFVLVIWCLLAYVAYRSTLPALRVFGLGRGASALGTTVGWFLGSRLLELPAESSFSLNVVSVSMVFALLVVSMLVLNDRVIGEALRTPDEHGPVRADAAAGARDDARCAGGDASEGERAADAGCDREAPCEAAAPADWASDGAPEQEVPGSAPGSAEIAWQLHAARCDALAARYALSPRERDVLYLLARGRSIDYIAQDLSISFNTAKSHIRHIYVKADIHSRQELLDLMDAEPVR</sequence>
<dbReference type="InterPro" id="IPR000792">
    <property type="entry name" value="Tscrpt_reg_LuxR_C"/>
</dbReference>
<gene>
    <name evidence="7" type="ORF">LPT13_11040</name>
</gene>
<dbReference type="PRINTS" id="PR00038">
    <property type="entry name" value="HTHLUXR"/>
</dbReference>
<dbReference type="SMART" id="SM00421">
    <property type="entry name" value="HTH_LUXR"/>
    <property type="match status" value="1"/>
</dbReference>
<dbReference type="Proteomes" id="UP001430755">
    <property type="component" value="Unassembled WGS sequence"/>
</dbReference>
<keyword evidence="5" id="KW-0472">Membrane</keyword>
<evidence type="ECO:0000256" key="5">
    <source>
        <dbReference type="SAM" id="Phobius"/>
    </source>
</evidence>
<feature type="transmembrane region" description="Helical" evidence="5">
    <location>
        <begin position="145"/>
        <end position="165"/>
    </location>
</feature>
<evidence type="ECO:0000256" key="2">
    <source>
        <dbReference type="ARBA" id="ARBA00023125"/>
    </source>
</evidence>
<feature type="transmembrane region" description="Helical" evidence="5">
    <location>
        <begin position="85"/>
        <end position="106"/>
    </location>
</feature>
<feature type="domain" description="HTH luxR-type" evidence="6">
    <location>
        <begin position="513"/>
        <end position="578"/>
    </location>
</feature>
<dbReference type="PANTHER" id="PTHR44688:SF16">
    <property type="entry name" value="DNA-BINDING TRANSCRIPTIONAL ACTIVATOR DEVR_DOSR"/>
    <property type="match status" value="1"/>
</dbReference>